<evidence type="ECO:0000313" key="2">
    <source>
        <dbReference type="EMBL" id="QBC43104.1"/>
    </source>
</evidence>
<keyword evidence="1" id="KW-0732">Signal</keyword>
<dbReference type="EMBL" id="CP025781">
    <property type="protein sequence ID" value="QBC43104.1"/>
    <property type="molecule type" value="Genomic_DNA"/>
</dbReference>
<gene>
    <name evidence="2" type="ORF">C1H71_05775</name>
</gene>
<keyword evidence="3" id="KW-1185">Reference proteome</keyword>
<dbReference type="SUPFAM" id="SSF48452">
    <property type="entry name" value="TPR-like"/>
    <property type="match status" value="1"/>
</dbReference>
<dbReference type="KEGG" id="ifl:C1H71_05775"/>
<protein>
    <recommendedName>
        <fullName evidence="4">TPR repeat-containing protein NMB0313</fullName>
    </recommendedName>
</protein>
<dbReference type="AlphaFoldDB" id="A0A7G3G7E1"/>
<feature type="signal peptide" evidence="1">
    <location>
        <begin position="1"/>
        <end position="21"/>
    </location>
</feature>
<feature type="chain" id="PRO_5028892542" description="TPR repeat-containing protein NMB0313" evidence="1">
    <location>
        <begin position="22"/>
        <end position="390"/>
    </location>
</feature>
<proteinExistence type="predicted"/>
<evidence type="ECO:0008006" key="4">
    <source>
        <dbReference type="Google" id="ProtNLM"/>
    </source>
</evidence>
<name>A0A7G3G7E1_9NEIS</name>
<dbReference type="Proteomes" id="UP000515917">
    <property type="component" value="Chromosome"/>
</dbReference>
<accession>A0A7G3G7E1</accession>
<reference evidence="2 3" key="1">
    <citation type="submission" date="2018-01" db="EMBL/GenBank/DDBJ databases">
        <title>Genome sequence of Iodobacter sp. strain PCH194 isolated from Indian Trans-Himalaya.</title>
        <authorList>
            <person name="Kumar V."/>
            <person name="Thakur V."/>
            <person name="Kumar S."/>
            <person name="Singh D."/>
        </authorList>
    </citation>
    <scope>NUCLEOTIDE SEQUENCE [LARGE SCALE GENOMIC DNA]</scope>
    <source>
        <strain evidence="2 3">PCH194</strain>
    </source>
</reference>
<dbReference type="Gene3D" id="1.25.40.10">
    <property type="entry name" value="Tetratricopeptide repeat domain"/>
    <property type="match status" value="1"/>
</dbReference>
<organism evidence="2 3">
    <name type="scientific">Iodobacter fluviatilis</name>
    <dbReference type="NCBI Taxonomy" id="537"/>
    <lineage>
        <taxon>Bacteria</taxon>
        <taxon>Pseudomonadati</taxon>
        <taxon>Pseudomonadota</taxon>
        <taxon>Betaproteobacteria</taxon>
        <taxon>Neisseriales</taxon>
        <taxon>Chitinibacteraceae</taxon>
        <taxon>Iodobacter</taxon>
    </lineage>
</organism>
<dbReference type="RefSeq" id="WP_130105710.1">
    <property type="nucleotide sequence ID" value="NZ_CP025781.1"/>
</dbReference>
<evidence type="ECO:0000256" key="1">
    <source>
        <dbReference type="SAM" id="SignalP"/>
    </source>
</evidence>
<dbReference type="InterPro" id="IPR011990">
    <property type="entry name" value="TPR-like_helical_dom_sf"/>
</dbReference>
<sequence>MRLIPPAILLLLLVCPSIAQAQTADALYQQAIGDIAQQDWQEASWLLEEVLQLNPHHQGAKLDLMLAYCQLEDYTRAAVLQRQLQALPVLPQAISDLIRQKTEQGCREKTLWQGQIQSWVASDSNLDQGSSKRWLEISLPDGVFNLEVDPNSLPQAGYLAGLEIQAIATPPGGQQWALHAGAVQSWPQSSQTMRWFGGFWQPQARSDWGVGLQQFWLQNEAYQSSALLEYRGLPTLAGAQSLLRLRAQMVDIAPRYQSLHSEWRVQHIQKWRGLWLDNRAALAFELAPQRPGGNQFSGELSSRLIYPQGAHQLEFQLRARVMEDREGYSPLLEYNQKRQSLQSNLGLAYQWQSPWASKLRLEYQYQEQNDSLPLFSWQKQLISLSFKQDF</sequence>
<evidence type="ECO:0000313" key="3">
    <source>
        <dbReference type="Proteomes" id="UP000515917"/>
    </source>
</evidence>